<dbReference type="PANTHER" id="PTHR30336">
    <property type="entry name" value="INNER MEMBRANE PROTEIN, PROBABLE PERMEASE"/>
    <property type="match status" value="1"/>
</dbReference>
<dbReference type="OrthoDB" id="9782395at2"/>
<name>A0A4R6BVZ6_9STAP</name>
<organism evidence="3 4">
    <name type="scientific">Macrococcus lamae</name>
    <dbReference type="NCBI Taxonomy" id="198484"/>
    <lineage>
        <taxon>Bacteria</taxon>
        <taxon>Bacillati</taxon>
        <taxon>Bacillota</taxon>
        <taxon>Bacilli</taxon>
        <taxon>Bacillales</taxon>
        <taxon>Staphylococcaceae</taxon>
        <taxon>Macrococcus</taxon>
    </lineage>
</organism>
<dbReference type="InterPro" id="IPR014729">
    <property type="entry name" value="Rossmann-like_a/b/a_fold"/>
</dbReference>
<evidence type="ECO:0000259" key="2">
    <source>
        <dbReference type="Pfam" id="PF02698"/>
    </source>
</evidence>
<comment type="caution">
    <text evidence="3">The sequence shown here is derived from an EMBL/GenBank/DDBJ whole genome shotgun (WGS) entry which is preliminary data.</text>
</comment>
<reference evidence="3 4" key="1">
    <citation type="submission" date="2019-01" db="EMBL/GenBank/DDBJ databases">
        <title>Draft genome sequences of the type strains of six Macrococcus species.</title>
        <authorList>
            <person name="Mazhar S."/>
            <person name="Altermann E."/>
            <person name="Hill C."/>
            <person name="Mcauliffe O."/>
        </authorList>
    </citation>
    <scope>NUCLEOTIDE SEQUENCE [LARGE SCALE GENOMIC DNA]</scope>
    <source>
        <strain evidence="3 4">CCM4815</strain>
    </source>
</reference>
<keyword evidence="4" id="KW-1185">Reference proteome</keyword>
<dbReference type="GO" id="GO:0043164">
    <property type="term" value="P:Gram-negative-bacterium-type cell wall biogenesis"/>
    <property type="evidence" value="ECO:0007669"/>
    <property type="project" value="TreeGrafter"/>
</dbReference>
<dbReference type="Gene3D" id="3.40.50.620">
    <property type="entry name" value="HUPs"/>
    <property type="match status" value="1"/>
</dbReference>
<dbReference type="CDD" id="cd06259">
    <property type="entry name" value="YdcF-like"/>
    <property type="match status" value="1"/>
</dbReference>
<accession>A0A4R6BVZ6</accession>
<feature type="chain" id="PRO_5020900635" evidence="1">
    <location>
        <begin position="30"/>
        <end position="196"/>
    </location>
</feature>
<dbReference type="GO" id="GO:0000270">
    <property type="term" value="P:peptidoglycan metabolic process"/>
    <property type="evidence" value="ECO:0007669"/>
    <property type="project" value="TreeGrafter"/>
</dbReference>
<dbReference type="InterPro" id="IPR003848">
    <property type="entry name" value="DUF218"/>
</dbReference>
<protein>
    <submittedName>
        <fullName evidence="3">YdcF family protein</fullName>
    </submittedName>
</protein>
<keyword evidence="1" id="KW-0732">Signal</keyword>
<dbReference type="Proteomes" id="UP000294802">
    <property type="component" value="Unassembled WGS sequence"/>
</dbReference>
<feature type="signal peptide" evidence="1">
    <location>
        <begin position="1"/>
        <end position="29"/>
    </location>
</feature>
<proteinExistence type="predicted"/>
<evidence type="ECO:0000313" key="4">
    <source>
        <dbReference type="Proteomes" id="UP000294802"/>
    </source>
</evidence>
<dbReference type="GO" id="GO:0005886">
    <property type="term" value="C:plasma membrane"/>
    <property type="evidence" value="ECO:0007669"/>
    <property type="project" value="TreeGrafter"/>
</dbReference>
<evidence type="ECO:0000256" key="1">
    <source>
        <dbReference type="SAM" id="SignalP"/>
    </source>
</evidence>
<feature type="domain" description="DUF218" evidence="2">
    <location>
        <begin position="43"/>
        <end position="146"/>
    </location>
</feature>
<dbReference type="EMBL" id="SCWB01000004">
    <property type="protein sequence ID" value="TDM12379.1"/>
    <property type="molecule type" value="Genomic_DNA"/>
</dbReference>
<dbReference type="RefSeq" id="WP_133443284.1">
    <property type="nucleotide sequence ID" value="NZ_SCWB01000004.1"/>
</dbReference>
<evidence type="ECO:0000313" key="3">
    <source>
        <dbReference type="EMBL" id="TDM12379.1"/>
    </source>
</evidence>
<dbReference type="AlphaFoldDB" id="A0A4R6BVZ6"/>
<dbReference type="Pfam" id="PF02698">
    <property type="entry name" value="DUF218"/>
    <property type="match status" value="1"/>
</dbReference>
<dbReference type="PANTHER" id="PTHR30336:SF4">
    <property type="entry name" value="ENVELOPE BIOGENESIS FACTOR ELYC"/>
    <property type="match status" value="1"/>
</dbReference>
<gene>
    <name evidence="3" type="ORF">ERX29_03380</name>
</gene>
<sequence>MKNKKRTLLIVLGILVLLALIAAGSAVYAYNHVSQGEKPVKSDVIIMIDGGDTNRWTQAGKLYQEKYAPKVMVSPVVKIPGIDNVQAMVEAGVPKKDLILEKKATSTWTNATNTLALMKKNNMKSAIVVTSDYHTARTKLAYDRADKNNDYDITVVGIKDKDGNAWNETDIGKSLARGEVVKLFAYWFGLYKFIDL</sequence>
<dbReference type="InterPro" id="IPR051599">
    <property type="entry name" value="Cell_Envelope_Assoc"/>
</dbReference>